<gene>
    <name evidence="6" type="ORF">LWI29_033997</name>
</gene>
<feature type="signal peptide" evidence="4">
    <location>
        <begin position="1"/>
        <end position="31"/>
    </location>
</feature>
<dbReference type="SUPFAM" id="SSF50998">
    <property type="entry name" value="Quinoprotein alcohol dehydrogenase-like"/>
    <property type="match status" value="1"/>
</dbReference>
<dbReference type="Pfam" id="PF13360">
    <property type="entry name" value="PQQ_2"/>
    <property type="match status" value="1"/>
</dbReference>
<dbReference type="PANTHER" id="PTHR32303">
    <property type="entry name" value="QUINOPROTEIN ALCOHOL DEHYDROGENASE (CYTOCHROME C)"/>
    <property type="match status" value="1"/>
</dbReference>
<dbReference type="Gene3D" id="2.140.10.10">
    <property type="entry name" value="Quinoprotein alcohol dehydrogenase-like superfamily"/>
    <property type="match status" value="1"/>
</dbReference>
<dbReference type="InterPro" id="IPR011047">
    <property type="entry name" value="Quinoprotein_ADH-like_sf"/>
</dbReference>
<evidence type="ECO:0000313" key="6">
    <source>
        <dbReference type="EMBL" id="KAK0585786.1"/>
    </source>
</evidence>
<feature type="domain" description="Pyrrolo-quinoline quinone repeat" evidence="5">
    <location>
        <begin position="65"/>
        <end position="316"/>
    </location>
</feature>
<protein>
    <recommendedName>
        <fullName evidence="5">Pyrrolo-quinoline quinone repeat domain-containing protein</fullName>
    </recommendedName>
</protein>
<comment type="similarity">
    <text evidence="2">Belongs to the bacterial PQQ dehydrogenase family.</text>
</comment>
<evidence type="ECO:0000256" key="3">
    <source>
        <dbReference type="ARBA" id="ARBA00023002"/>
    </source>
</evidence>
<organism evidence="6 7">
    <name type="scientific">Acer saccharum</name>
    <name type="common">Sugar maple</name>
    <dbReference type="NCBI Taxonomy" id="4024"/>
    <lineage>
        <taxon>Eukaryota</taxon>
        <taxon>Viridiplantae</taxon>
        <taxon>Streptophyta</taxon>
        <taxon>Embryophyta</taxon>
        <taxon>Tracheophyta</taxon>
        <taxon>Spermatophyta</taxon>
        <taxon>Magnoliopsida</taxon>
        <taxon>eudicotyledons</taxon>
        <taxon>Gunneridae</taxon>
        <taxon>Pentapetalae</taxon>
        <taxon>rosids</taxon>
        <taxon>malvids</taxon>
        <taxon>Sapindales</taxon>
        <taxon>Sapindaceae</taxon>
        <taxon>Hippocastanoideae</taxon>
        <taxon>Acereae</taxon>
        <taxon>Acer</taxon>
    </lineage>
</organism>
<dbReference type="AlphaFoldDB" id="A0AA39S5P9"/>
<name>A0AA39S5P9_ACESA</name>
<evidence type="ECO:0000256" key="4">
    <source>
        <dbReference type="SAM" id="SignalP"/>
    </source>
</evidence>
<dbReference type="InterPro" id="IPR002372">
    <property type="entry name" value="PQQ_rpt_dom"/>
</dbReference>
<keyword evidence="3" id="KW-0560">Oxidoreductase</keyword>
<evidence type="ECO:0000259" key="5">
    <source>
        <dbReference type="Pfam" id="PF13360"/>
    </source>
</evidence>
<accession>A0AA39S5P9</accession>
<evidence type="ECO:0000313" key="7">
    <source>
        <dbReference type="Proteomes" id="UP001168877"/>
    </source>
</evidence>
<keyword evidence="4" id="KW-0732">Signal</keyword>
<reference evidence="6" key="2">
    <citation type="submission" date="2023-06" db="EMBL/GenBank/DDBJ databases">
        <authorList>
            <person name="Swenson N.G."/>
            <person name="Wegrzyn J.L."/>
            <person name="Mcevoy S.L."/>
        </authorList>
    </citation>
    <scope>NUCLEOTIDE SEQUENCE</scope>
    <source>
        <strain evidence="6">NS2018</strain>
        <tissue evidence="6">Leaf</tissue>
    </source>
</reference>
<keyword evidence="7" id="KW-1185">Reference proteome</keyword>
<dbReference type="GO" id="GO:0016491">
    <property type="term" value="F:oxidoreductase activity"/>
    <property type="evidence" value="ECO:0007669"/>
    <property type="project" value="UniProtKB-KW"/>
</dbReference>
<dbReference type="Proteomes" id="UP001168877">
    <property type="component" value="Unassembled WGS sequence"/>
</dbReference>
<evidence type="ECO:0000256" key="2">
    <source>
        <dbReference type="ARBA" id="ARBA00008156"/>
    </source>
</evidence>
<dbReference type="EMBL" id="JAUESC010000383">
    <property type="protein sequence ID" value="KAK0585786.1"/>
    <property type="molecule type" value="Genomic_DNA"/>
</dbReference>
<dbReference type="PANTHER" id="PTHR32303:SF10">
    <property type="entry name" value="OUTER MEMBRANE PROTEIN ASSEMBLY FACTOR BAMB"/>
    <property type="match status" value="1"/>
</dbReference>
<comment type="caution">
    <text evidence="6">The sequence shown here is derived from an EMBL/GenBank/DDBJ whole genome shotgun (WGS) entry which is preliminary data.</text>
</comment>
<comment type="cofactor">
    <cofactor evidence="1">
        <name>pyrroloquinoline quinone</name>
        <dbReference type="ChEBI" id="CHEBI:58442"/>
    </cofactor>
</comment>
<proteinExistence type="inferred from homology"/>
<dbReference type="InterPro" id="IPR018391">
    <property type="entry name" value="PQQ_b-propeller_rpt"/>
</dbReference>
<evidence type="ECO:0000256" key="1">
    <source>
        <dbReference type="ARBA" id="ARBA00001931"/>
    </source>
</evidence>
<dbReference type="SMART" id="SM00564">
    <property type="entry name" value="PQQ"/>
    <property type="match status" value="4"/>
</dbReference>
<sequence length="398" mass="43975">MAPPKFYQQIHFLPLLIICTLSLLTTFTALAENCLNHGGDLNNRRYTSKETKISPKTASKLSLKWEFYAGKDISAIPSIFNGTLYFPSWNGEIYAVNAFDGSLVWKKDVRNLTVLSPRPSLVANVNWTVSRATPTIVVDDDHDHDLLIIGVYGPAFVVAVRRSTGELVWSTQLDQNPAAVITMSGTYYKGSFYVGTSSLEEELSIEECCRFRGSVCKLDVESGEILWKTFTLPGNFGKTGAYAGAAIWGSSPSIDIHRNHLYIATGNLYSVPPHIEECQESENNQTVPTHSDRCVEPDNHSNSILALDLDLGKIKWYHQLGGYDLWFFTCNNLSTPGCPPGPNPDADFGEAPMMLSIQVKGIKKDNVAAVQKSGFAWALDRDNGSFLWSTVSFSIPDN</sequence>
<reference evidence="6" key="1">
    <citation type="journal article" date="2022" name="Plant J.">
        <title>Strategies of tolerance reflected in two North American maple genomes.</title>
        <authorList>
            <person name="McEvoy S.L."/>
            <person name="Sezen U.U."/>
            <person name="Trouern-Trend A."/>
            <person name="McMahon S.M."/>
            <person name="Schaberg P.G."/>
            <person name="Yang J."/>
            <person name="Wegrzyn J.L."/>
            <person name="Swenson N.G."/>
        </authorList>
    </citation>
    <scope>NUCLEOTIDE SEQUENCE</scope>
    <source>
        <strain evidence="6">NS2018</strain>
    </source>
</reference>
<feature type="chain" id="PRO_5041406810" description="Pyrrolo-quinoline quinone repeat domain-containing protein" evidence="4">
    <location>
        <begin position="32"/>
        <end position="398"/>
    </location>
</feature>